<dbReference type="EMBL" id="KE375186">
    <property type="protein sequence ID" value="EPQ62193.1"/>
    <property type="molecule type" value="Genomic_DNA"/>
</dbReference>
<evidence type="ECO:0000259" key="4">
    <source>
        <dbReference type="PROSITE" id="PS50048"/>
    </source>
</evidence>
<dbReference type="GO" id="GO:0000981">
    <property type="term" value="F:DNA-binding transcription factor activity, RNA polymerase II-specific"/>
    <property type="evidence" value="ECO:0007669"/>
    <property type="project" value="InterPro"/>
</dbReference>
<dbReference type="PANTHER" id="PTHR37534">
    <property type="entry name" value="TRANSCRIPTIONAL ACTIVATOR PROTEIN UGA3"/>
    <property type="match status" value="1"/>
</dbReference>
<dbReference type="InterPro" id="IPR021858">
    <property type="entry name" value="Fun_TF"/>
</dbReference>
<evidence type="ECO:0000313" key="7">
    <source>
        <dbReference type="Proteomes" id="UP000053110"/>
    </source>
</evidence>
<dbReference type="Proteomes" id="UP000053110">
    <property type="component" value="Unassembled WGS sequence"/>
</dbReference>
<reference evidence="5" key="2">
    <citation type="submission" date="2013-01" db="EMBL/GenBank/DDBJ databases">
        <title>The wheat powdery mildew genome reveals unique evolution of an obligate biotroph.</title>
        <authorList>
            <person name="Oberhaensli S."/>
            <person name="Wicker T."/>
            <person name="Keller B."/>
        </authorList>
    </citation>
    <scope>NUCLEOTIDE SEQUENCE</scope>
    <source>
        <strain evidence="5">96224</strain>
    </source>
</reference>
<name>A0A061HEH6_BLUGR</name>
<dbReference type="OrthoDB" id="4078573at2759"/>
<comment type="subcellular location">
    <subcellularLocation>
        <location evidence="1">Nucleus</location>
    </subcellularLocation>
</comment>
<protein>
    <submittedName>
        <fullName evidence="6">Bgt-2000</fullName>
    </submittedName>
</protein>
<dbReference type="GO" id="GO:0045944">
    <property type="term" value="P:positive regulation of transcription by RNA polymerase II"/>
    <property type="evidence" value="ECO:0007669"/>
    <property type="project" value="TreeGrafter"/>
</dbReference>
<dbReference type="PROSITE" id="PS00463">
    <property type="entry name" value="ZN2_CY6_FUNGAL_1"/>
    <property type="match status" value="1"/>
</dbReference>
<dbReference type="InterPro" id="IPR036864">
    <property type="entry name" value="Zn2-C6_fun-type_DNA-bd_sf"/>
</dbReference>
<evidence type="ECO:0000256" key="3">
    <source>
        <dbReference type="SAM" id="MobiDB-lite"/>
    </source>
</evidence>
<reference evidence="6" key="3">
    <citation type="submission" date="2018-07" db="EMBL/GenBank/DDBJ databases">
        <authorList>
            <person name="Quirk P.G."/>
            <person name="Krulwich T.A."/>
        </authorList>
    </citation>
    <scope>NUCLEOTIDE SEQUENCE</scope>
    <source>
        <strain evidence="6">96224</strain>
    </source>
</reference>
<keyword evidence="2" id="KW-0539">Nucleus</keyword>
<dbReference type="Pfam" id="PF11951">
    <property type="entry name" value="Fungal_trans_2"/>
    <property type="match status" value="1"/>
</dbReference>
<dbReference type="EMBL" id="UIGY01000215">
    <property type="protein sequence ID" value="SUZ13135.1"/>
    <property type="molecule type" value="Genomic_DNA"/>
</dbReference>
<dbReference type="HOGENOM" id="CLU_008719_3_1_1"/>
<dbReference type="AlphaFoldDB" id="A0A061HEH6"/>
<reference evidence="7" key="1">
    <citation type="journal article" date="2013" name="Nat. Genet.">
        <title>The wheat powdery mildew genome shows the unique evolution of an obligate biotroph.</title>
        <authorList>
            <person name="Wicker T."/>
            <person name="Oberhaensli S."/>
            <person name="Parlange F."/>
            <person name="Buchmann J.P."/>
            <person name="Shatalina M."/>
            <person name="Roffler S."/>
            <person name="Ben-David R."/>
            <person name="Dolezel J."/>
            <person name="Simkova H."/>
            <person name="Schulze-Lefert P."/>
            <person name="Spanu P.D."/>
            <person name="Bruggmann R."/>
            <person name="Amselem J."/>
            <person name="Quesneville H."/>
            <person name="Ver Loren van Themaat E."/>
            <person name="Paape T."/>
            <person name="Shimizu K.K."/>
            <person name="Keller B."/>
        </authorList>
    </citation>
    <scope>NUCLEOTIDE SEQUENCE [LARGE SCALE GENOMIC DNA]</scope>
    <source>
        <strain evidence="7">96224</strain>
    </source>
</reference>
<dbReference type="GO" id="GO:0005634">
    <property type="term" value="C:nucleus"/>
    <property type="evidence" value="ECO:0007669"/>
    <property type="project" value="UniProtKB-SubCell"/>
</dbReference>
<sequence length="647" mass="73963">MTKPKRVRTGCLTCRERHLKCDEQLPNCNNCRKSSRHCKRGVRLNFIDTTVRDPPLLPKTADWKVYFQDESRDIASEYKGGLDQYDRRFPQTNPGPPARRPHIRPSVSSQIVLPEEDTSWLQIPRHDLFVSKPLHIKPEPPESRISSQDLPAARNAPKTYLPPPISYYDVDSIPSPLRDWEMSYLKSAEEVLLMQVFVEEVGIWMDSMDSMKHFSRQLPFQALGEPMLLNAFLACGARHLTLVNPNYHEDKALLYYDTATTQLLRALQNPERDTMCCATTAVILNVYEIMSDRAMQRMNHIAGARALIKECGWNAKSTGIGSACFWLNVGMELLSCLHFNWQIAWEPDQWGVDLNFQRDLGVGKEEVWVHRILYIIGKIANFRALASESQHETPDEGHLSAQEEQIRVQARLSEWRKLKSLCECWNQSIPRTMQPIGYLHPSQTTSLSAFPEIWLIKRATIVGRLFYHTAMILLAQVHPLKSRQNEEMKTVQLDHAHMICGITAHVKDRGVASVALRSLAIAAECLVIRREQEEILEIFEKIRKETGWKVGFLYKELHAKWGLESETQQLSIPIPSLRQQPPSSLNHSQPAPMPAQQQRTTLNGGILNPLLAKADFSLPNHPYQQHYQPPSQNHQSNSSSQSCISKI</sequence>
<feature type="region of interest" description="Disordered" evidence="3">
    <location>
        <begin position="575"/>
        <end position="598"/>
    </location>
</feature>
<dbReference type="CDD" id="cd12148">
    <property type="entry name" value="fungal_TF_MHR"/>
    <property type="match status" value="1"/>
</dbReference>
<dbReference type="Gene3D" id="4.10.240.10">
    <property type="entry name" value="Zn(2)-C6 fungal-type DNA-binding domain"/>
    <property type="match status" value="1"/>
</dbReference>
<dbReference type="PROSITE" id="PS50048">
    <property type="entry name" value="ZN2_CY6_FUNGAL_2"/>
    <property type="match status" value="1"/>
</dbReference>
<evidence type="ECO:0000256" key="2">
    <source>
        <dbReference type="ARBA" id="ARBA00023242"/>
    </source>
</evidence>
<dbReference type="GO" id="GO:0000976">
    <property type="term" value="F:transcription cis-regulatory region binding"/>
    <property type="evidence" value="ECO:0007669"/>
    <property type="project" value="TreeGrafter"/>
</dbReference>
<feature type="region of interest" description="Disordered" evidence="3">
    <location>
        <begin position="621"/>
        <end position="647"/>
    </location>
</feature>
<dbReference type="GO" id="GO:0008270">
    <property type="term" value="F:zinc ion binding"/>
    <property type="evidence" value="ECO:0007669"/>
    <property type="project" value="InterPro"/>
</dbReference>
<accession>A0A061HEH6</accession>
<gene>
    <name evidence="5" type="ORF">BGT96224_2000</name>
    <name evidence="6" type="ORF">BGT96224V2_LOCUS6273</name>
</gene>
<dbReference type="InterPro" id="IPR001138">
    <property type="entry name" value="Zn2Cys6_DnaBD"/>
</dbReference>
<dbReference type="SMART" id="SM00066">
    <property type="entry name" value="GAL4"/>
    <property type="match status" value="1"/>
</dbReference>
<evidence type="ECO:0000256" key="1">
    <source>
        <dbReference type="ARBA" id="ARBA00004123"/>
    </source>
</evidence>
<proteinExistence type="predicted"/>
<evidence type="ECO:0000313" key="5">
    <source>
        <dbReference type="EMBL" id="EPQ62193.1"/>
    </source>
</evidence>
<dbReference type="Pfam" id="PF00172">
    <property type="entry name" value="Zn_clus"/>
    <property type="match status" value="1"/>
</dbReference>
<evidence type="ECO:0000313" key="6">
    <source>
        <dbReference type="EMBL" id="SUZ13135.1"/>
    </source>
</evidence>
<dbReference type="CDD" id="cd00067">
    <property type="entry name" value="GAL4"/>
    <property type="match status" value="1"/>
</dbReference>
<dbReference type="PANTHER" id="PTHR37534:SF40">
    <property type="entry name" value="ZN(2)-C6 FUNGAL-TYPE DOMAIN-CONTAINING PROTEIN"/>
    <property type="match status" value="1"/>
</dbReference>
<organism evidence="6">
    <name type="scientific">Blumeria graminis f. sp. tritici 96224</name>
    <dbReference type="NCBI Taxonomy" id="1268274"/>
    <lineage>
        <taxon>Eukaryota</taxon>
        <taxon>Fungi</taxon>
        <taxon>Dikarya</taxon>
        <taxon>Ascomycota</taxon>
        <taxon>Pezizomycotina</taxon>
        <taxon>Leotiomycetes</taxon>
        <taxon>Erysiphales</taxon>
        <taxon>Erysiphaceae</taxon>
        <taxon>Blumeria</taxon>
    </lineage>
</organism>
<dbReference type="SUPFAM" id="SSF57701">
    <property type="entry name" value="Zn2/Cys6 DNA-binding domain"/>
    <property type="match status" value="1"/>
</dbReference>
<feature type="domain" description="Zn(2)-C6 fungal-type" evidence="4">
    <location>
        <begin position="10"/>
        <end position="40"/>
    </location>
</feature>